<feature type="signal peptide" evidence="10">
    <location>
        <begin position="1"/>
        <end position="18"/>
    </location>
</feature>
<evidence type="ECO:0000256" key="7">
    <source>
        <dbReference type="ARBA" id="ARBA00022833"/>
    </source>
</evidence>
<dbReference type="PANTHER" id="PTHR11596:SF5">
    <property type="entry name" value="ALKALINE PHOSPHATASE"/>
    <property type="match status" value="1"/>
</dbReference>
<comment type="cofactor">
    <cofactor evidence="2">
        <name>Zn(2+)</name>
        <dbReference type="ChEBI" id="CHEBI:29105"/>
    </cofactor>
</comment>
<evidence type="ECO:0000256" key="10">
    <source>
        <dbReference type="SAM" id="SignalP"/>
    </source>
</evidence>
<dbReference type="EMBL" id="BAABWN010000010">
    <property type="protein sequence ID" value="GAA6169287.1"/>
    <property type="molecule type" value="Genomic_DNA"/>
</dbReference>
<dbReference type="PANTHER" id="PTHR11596">
    <property type="entry name" value="ALKALINE PHOSPHATASE"/>
    <property type="match status" value="1"/>
</dbReference>
<evidence type="ECO:0000256" key="2">
    <source>
        <dbReference type="ARBA" id="ARBA00001947"/>
    </source>
</evidence>
<dbReference type="PRINTS" id="PR00113">
    <property type="entry name" value="ALKPHPHTASE"/>
</dbReference>
<evidence type="ECO:0000256" key="4">
    <source>
        <dbReference type="ARBA" id="ARBA00022553"/>
    </source>
</evidence>
<dbReference type="CDD" id="cd16012">
    <property type="entry name" value="ALP"/>
    <property type="match status" value="1"/>
</dbReference>
<reference evidence="11 12" key="1">
    <citation type="submission" date="2024-04" db="EMBL/GenBank/DDBJ databases">
        <title>Draft genome sequence of Sessilibacter corallicola NBRC 116591.</title>
        <authorList>
            <person name="Miyakawa T."/>
            <person name="Kusuya Y."/>
            <person name="Miura T."/>
        </authorList>
    </citation>
    <scope>NUCLEOTIDE SEQUENCE [LARGE SCALE GENOMIC DNA]</scope>
    <source>
        <strain evidence="11 12">KU-00831-HH</strain>
    </source>
</reference>
<keyword evidence="8" id="KW-0460">Magnesium</keyword>
<gene>
    <name evidence="11" type="ORF">NBRC116591_30980</name>
</gene>
<evidence type="ECO:0000256" key="1">
    <source>
        <dbReference type="ARBA" id="ARBA00001946"/>
    </source>
</evidence>
<evidence type="ECO:0000313" key="12">
    <source>
        <dbReference type="Proteomes" id="UP001465153"/>
    </source>
</evidence>
<dbReference type="InterPro" id="IPR001952">
    <property type="entry name" value="Alkaline_phosphatase"/>
</dbReference>
<dbReference type="Proteomes" id="UP001465153">
    <property type="component" value="Unassembled WGS sequence"/>
</dbReference>
<accession>A0ABQ0ACB9</accession>
<evidence type="ECO:0000256" key="3">
    <source>
        <dbReference type="ARBA" id="ARBA00005984"/>
    </source>
</evidence>
<evidence type="ECO:0000256" key="9">
    <source>
        <dbReference type="RuleBase" id="RU003946"/>
    </source>
</evidence>
<proteinExistence type="inferred from homology"/>
<evidence type="ECO:0000313" key="11">
    <source>
        <dbReference type="EMBL" id="GAA6169287.1"/>
    </source>
</evidence>
<dbReference type="InterPro" id="IPR018299">
    <property type="entry name" value="Alkaline_phosphatase_AS"/>
</dbReference>
<organism evidence="11 12">
    <name type="scientific">Sessilibacter corallicola</name>
    <dbReference type="NCBI Taxonomy" id="2904075"/>
    <lineage>
        <taxon>Bacteria</taxon>
        <taxon>Pseudomonadati</taxon>
        <taxon>Pseudomonadota</taxon>
        <taxon>Gammaproteobacteria</taxon>
        <taxon>Cellvibrionales</taxon>
        <taxon>Cellvibrionaceae</taxon>
        <taxon>Sessilibacter</taxon>
    </lineage>
</organism>
<dbReference type="RefSeq" id="WP_353303838.1">
    <property type="nucleotide sequence ID" value="NZ_BAABWN010000010.1"/>
</dbReference>
<dbReference type="Pfam" id="PF00245">
    <property type="entry name" value="Alk_phosphatase"/>
    <property type="match status" value="1"/>
</dbReference>
<evidence type="ECO:0000256" key="6">
    <source>
        <dbReference type="ARBA" id="ARBA00022801"/>
    </source>
</evidence>
<keyword evidence="5" id="KW-0479">Metal-binding</keyword>
<sequence length="431" mass="46758">MRKLLFALAALVPLTLHAADKPKNIIYVISDGMGPVYTTGYRYFADDKSTPEIEKTVFDRLHVGSASTYPAAVSGVVTDSAAAATALSTGVKSYNGAIGVDVDKKTVPTILQMAKQKGMKTGVAVTSQVNHATPAAFITHNESRKNYNEIAESYFDQRIDGKFTADVILGGGTQYFQREDRDLVGEFIGAGYEYLNNINDLPAIQPGKPLLGLFAPVGLPWALDYPQKKRLLSLTQAAVRNLENDKGFFLLVEASQVDWAGHANDVAAAMGEMADLADTLEWLEAYVDNNPDTILVVTADHSTGGMSLARERAYIWKPDFIHKLEHSPATIAQKLVFKPAGAQREKLAKELLPLEFEAEELEALKKLTAVDQQGAYSWVKSVIDRETHTGWTTGGHTAVDVPVLAKGLGAEAFVGHQDNTEIAKKLISALP</sequence>
<comment type="cofactor">
    <cofactor evidence="1">
        <name>Mg(2+)</name>
        <dbReference type="ChEBI" id="CHEBI:18420"/>
    </cofactor>
</comment>
<dbReference type="PROSITE" id="PS00123">
    <property type="entry name" value="ALKALINE_PHOSPHATASE"/>
    <property type="match status" value="1"/>
</dbReference>
<dbReference type="InterPro" id="IPR017850">
    <property type="entry name" value="Alkaline_phosphatase_core_sf"/>
</dbReference>
<keyword evidence="6" id="KW-0378">Hydrolase</keyword>
<protein>
    <submittedName>
        <fullName evidence="11">Alkaline phosphatase</fullName>
    </submittedName>
</protein>
<dbReference type="SMART" id="SM00098">
    <property type="entry name" value="alkPPc"/>
    <property type="match status" value="1"/>
</dbReference>
<keyword evidence="7" id="KW-0862">Zinc</keyword>
<evidence type="ECO:0000256" key="5">
    <source>
        <dbReference type="ARBA" id="ARBA00022723"/>
    </source>
</evidence>
<name>A0ABQ0ACB9_9GAMM</name>
<keyword evidence="10" id="KW-0732">Signal</keyword>
<feature type="chain" id="PRO_5046415250" evidence="10">
    <location>
        <begin position="19"/>
        <end position="431"/>
    </location>
</feature>
<dbReference type="Gene3D" id="1.10.60.40">
    <property type="match status" value="1"/>
</dbReference>
<comment type="similarity">
    <text evidence="3 9">Belongs to the alkaline phosphatase family.</text>
</comment>
<evidence type="ECO:0000256" key="8">
    <source>
        <dbReference type="ARBA" id="ARBA00022842"/>
    </source>
</evidence>
<dbReference type="SUPFAM" id="SSF53649">
    <property type="entry name" value="Alkaline phosphatase-like"/>
    <property type="match status" value="1"/>
</dbReference>
<comment type="caution">
    <text evidence="11">The sequence shown here is derived from an EMBL/GenBank/DDBJ whole genome shotgun (WGS) entry which is preliminary data.</text>
</comment>
<dbReference type="Gene3D" id="3.40.720.10">
    <property type="entry name" value="Alkaline Phosphatase, subunit A"/>
    <property type="match status" value="1"/>
</dbReference>
<keyword evidence="4" id="KW-0597">Phosphoprotein</keyword>
<keyword evidence="12" id="KW-1185">Reference proteome</keyword>